<comment type="pathway">
    <text evidence="9 12">Amino-acid biosynthesis; L-proline biosynthesis; L-proline from L-glutamate 5-semialdehyde: step 1/1.</text>
</comment>
<organism evidence="15 16">
    <name type="scientific">Peptostreptococcus anaerobius</name>
    <dbReference type="NCBI Taxonomy" id="1261"/>
    <lineage>
        <taxon>Bacteria</taxon>
        <taxon>Bacillati</taxon>
        <taxon>Bacillota</taxon>
        <taxon>Clostridia</taxon>
        <taxon>Peptostreptococcales</taxon>
        <taxon>Peptostreptococcaceae</taxon>
        <taxon>Peptostreptococcus</taxon>
    </lineage>
</organism>
<keyword evidence="5 9" id="KW-0641">Proline biosynthesis</keyword>
<evidence type="ECO:0000256" key="2">
    <source>
        <dbReference type="ARBA" id="ARBA00005525"/>
    </source>
</evidence>
<dbReference type="FunFam" id="3.40.50.720:FF:000190">
    <property type="entry name" value="Pyrroline-5-carboxylate reductase"/>
    <property type="match status" value="1"/>
</dbReference>
<dbReference type="GO" id="GO:0004735">
    <property type="term" value="F:pyrroline-5-carboxylate reductase activity"/>
    <property type="evidence" value="ECO:0007669"/>
    <property type="project" value="UniProtKB-UniRule"/>
</dbReference>
<comment type="catalytic activity">
    <reaction evidence="9 12">
        <text>L-proline + NADP(+) = (S)-1-pyrroline-5-carboxylate + NADPH + 2 H(+)</text>
        <dbReference type="Rhea" id="RHEA:14109"/>
        <dbReference type="ChEBI" id="CHEBI:15378"/>
        <dbReference type="ChEBI" id="CHEBI:17388"/>
        <dbReference type="ChEBI" id="CHEBI:57783"/>
        <dbReference type="ChEBI" id="CHEBI:58349"/>
        <dbReference type="ChEBI" id="CHEBI:60039"/>
        <dbReference type="EC" id="1.5.1.2"/>
    </reaction>
</comment>
<feature type="domain" description="Pyrroline-5-carboxylate reductase catalytic N-terminal" evidence="13">
    <location>
        <begin position="3"/>
        <end position="97"/>
    </location>
</feature>
<evidence type="ECO:0000256" key="3">
    <source>
        <dbReference type="ARBA" id="ARBA00022490"/>
    </source>
</evidence>
<dbReference type="InterPro" id="IPR008927">
    <property type="entry name" value="6-PGluconate_DH-like_C_sf"/>
</dbReference>
<dbReference type="AlphaFoldDB" id="A0A135YWW7"/>
<dbReference type="InterPro" id="IPR028939">
    <property type="entry name" value="P5C_Rdtase_cat_N"/>
</dbReference>
<evidence type="ECO:0000259" key="14">
    <source>
        <dbReference type="Pfam" id="PF14748"/>
    </source>
</evidence>
<evidence type="ECO:0000259" key="13">
    <source>
        <dbReference type="Pfam" id="PF03807"/>
    </source>
</evidence>
<feature type="binding site" evidence="11">
    <location>
        <begin position="7"/>
        <end position="12"/>
    </location>
    <ligand>
        <name>NADP(+)</name>
        <dbReference type="ChEBI" id="CHEBI:58349"/>
    </ligand>
</feature>
<comment type="caution">
    <text evidence="15">The sequence shown here is derived from an EMBL/GenBank/DDBJ whole genome shotgun (WGS) entry which is preliminary data.</text>
</comment>
<feature type="binding site" evidence="11">
    <location>
        <begin position="69"/>
        <end position="72"/>
    </location>
    <ligand>
        <name>NADP(+)</name>
        <dbReference type="ChEBI" id="CHEBI:58349"/>
    </ligand>
</feature>
<keyword evidence="4 9" id="KW-0028">Amino-acid biosynthesis</keyword>
<comment type="similarity">
    <text evidence="2 9 12">Belongs to the pyrroline-5-carboxylate reductase family.</text>
</comment>
<dbReference type="EC" id="1.5.1.2" evidence="9 10"/>
<dbReference type="RefSeq" id="WP_021934587.1">
    <property type="nucleotide sequence ID" value="NZ_CP096607.1"/>
</dbReference>
<dbReference type="Gene3D" id="1.10.3730.10">
    <property type="entry name" value="ProC C-terminal domain-like"/>
    <property type="match status" value="1"/>
</dbReference>
<feature type="domain" description="Pyrroline-5-carboxylate reductase dimerisation" evidence="14">
    <location>
        <begin position="161"/>
        <end position="263"/>
    </location>
</feature>
<sequence length="268" mass="28087">MKKLAFIGAGNMGSAILGGVIKAGVVSPENVTVADLYQPSLDRVKSEFGVNVTSDSSLAVKDADIVILAVKPNIINGVMKDIRDSIDGQKLIVSIAAATTIESIENVIGDDKKVVRVMPNTPALVGEGMSALSPNKNVTNDEMDFVVELFESFGKAEIVGEYLMDAVVGVSGSSPAYVFMFIEAMADAAVQTGMPRAQAYKFAAQSVYGAAKMVLETGKHPGELKDMVCSPGGTTIAAVETLEEHGLRNAVIKGQIACVDKSIAMAKK</sequence>
<dbReference type="eggNOG" id="COG0345">
    <property type="taxonomic scope" value="Bacteria"/>
</dbReference>
<dbReference type="HAMAP" id="MF_01925">
    <property type="entry name" value="P5C_reductase"/>
    <property type="match status" value="1"/>
</dbReference>
<evidence type="ECO:0000313" key="16">
    <source>
        <dbReference type="Proteomes" id="UP000070326"/>
    </source>
</evidence>
<dbReference type="Pfam" id="PF14748">
    <property type="entry name" value="P5CR_dimer"/>
    <property type="match status" value="1"/>
</dbReference>
<protein>
    <recommendedName>
        <fullName evidence="9 10">Pyrroline-5-carboxylate reductase</fullName>
        <shortName evidence="9">P5C reductase</shortName>
        <shortName evidence="9">P5CR</shortName>
        <ecNumber evidence="9 10">1.5.1.2</ecNumber>
    </recommendedName>
    <alternativeName>
        <fullName evidence="9">PCA reductase</fullName>
    </alternativeName>
</protein>
<dbReference type="STRING" id="1261.HMPREF3195_00516"/>
<dbReference type="PANTHER" id="PTHR11645">
    <property type="entry name" value="PYRROLINE-5-CARBOXYLATE REDUCTASE"/>
    <property type="match status" value="1"/>
</dbReference>
<dbReference type="PATRIC" id="fig|1261.5.peg.522"/>
<dbReference type="InterPro" id="IPR029036">
    <property type="entry name" value="P5CR_dimer"/>
</dbReference>
<dbReference type="InterPro" id="IPR053790">
    <property type="entry name" value="P5CR-like_CS"/>
</dbReference>
<dbReference type="InterPro" id="IPR036291">
    <property type="entry name" value="NAD(P)-bd_dom_sf"/>
</dbReference>
<dbReference type="SUPFAM" id="SSF48179">
    <property type="entry name" value="6-phosphogluconate dehydrogenase C-terminal domain-like"/>
    <property type="match status" value="1"/>
</dbReference>
<reference evidence="15 16" key="1">
    <citation type="submission" date="2016-02" db="EMBL/GenBank/DDBJ databases">
        <authorList>
            <person name="Wen L."/>
            <person name="He K."/>
            <person name="Yang H."/>
        </authorList>
    </citation>
    <scope>NUCLEOTIDE SEQUENCE [LARGE SCALE GENOMIC DNA]</scope>
    <source>
        <strain evidence="15 16">MJR8628A</strain>
    </source>
</reference>
<dbReference type="EMBL" id="LSQZ01000017">
    <property type="protein sequence ID" value="KXI13841.1"/>
    <property type="molecule type" value="Genomic_DNA"/>
</dbReference>
<evidence type="ECO:0000256" key="9">
    <source>
        <dbReference type="HAMAP-Rule" id="MF_01925"/>
    </source>
</evidence>
<evidence type="ECO:0000256" key="8">
    <source>
        <dbReference type="ARBA" id="ARBA00058118"/>
    </source>
</evidence>
<comment type="subcellular location">
    <subcellularLocation>
        <location evidence="1 9">Cytoplasm</location>
    </subcellularLocation>
</comment>
<evidence type="ECO:0000256" key="4">
    <source>
        <dbReference type="ARBA" id="ARBA00022605"/>
    </source>
</evidence>
<dbReference type="UniPathway" id="UPA00098">
    <property type="reaction ID" value="UER00361"/>
</dbReference>
<evidence type="ECO:0000256" key="7">
    <source>
        <dbReference type="ARBA" id="ARBA00023002"/>
    </source>
</evidence>
<comment type="catalytic activity">
    <reaction evidence="9">
        <text>L-proline + NAD(+) = (S)-1-pyrroline-5-carboxylate + NADH + 2 H(+)</text>
        <dbReference type="Rhea" id="RHEA:14105"/>
        <dbReference type="ChEBI" id="CHEBI:15378"/>
        <dbReference type="ChEBI" id="CHEBI:17388"/>
        <dbReference type="ChEBI" id="CHEBI:57540"/>
        <dbReference type="ChEBI" id="CHEBI:57945"/>
        <dbReference type="ChEBI" id="CHEBI:60039"/>
        <dbReference type="EC" id="1.5.1.2"/>
    </reaction>
</comment>
<dbReference type="GO" id="GO:0005737">
    <property type="term" value="C:cytoplasm"/>
    <property type="evidence" value="ECO:0007669"/>
    <property type="project" value="UniProtKB-SubCell"/>
</dbReference>
<keyword evidence="3 9" id="KW-0963">Cytoplasm</keyword>
<evidence type="ECO:0000256" key="6">
    <source>
        <dbReference type="ARBA" id="ARBA00022857"/>
    </source>
</evidence>
<dbReference type="PANTHER" id="PTHR11645:SF0">
    <property type="entry name" value="PYRROLINE-5-CARBOXYLATE REDUCTASE 3"/>
    <property type="match status" value="1"/>
</dbReference>
<comment type="function">
    <text evidence="8 9">Catalyzes the reduction of 1-pyrroline-5-carboxylate (PCA) to L-proline.</text>
</comment>
<dbReference type="FunFam" id="1.10.3730.10:FF:000001">
    <property type="entry name" value="Pyrroline-5-carboxylate reductase"/>
    <property type="match status" value="1"/>
</dbReference>
<dbReference type="Gene3D" id="3.40.50.720">
    <property type="entry name" value="NAD(P)-binding Rossmann-like Domain"/>
    <property type="match status" value="1"/>
</dbReference>
<evidence type="ECO:0000256" key="10">
    <source>
        <dbReference type="NCBIfam" id="TIGR00112"/>
    </source>
</evidence>
<evidence type="ECO:0000256" key="5">
    <source>
        <dbReference type="ARBA" id="ARBA00022650"/>
    </source>
</evidence>
<dbReference type="Pfam" id="PF03807">
    <property type="entry name" value="F420_oxidored"/>
    <property type="match status" value="1"/>
</dbReference>
<gene>
    <name evidence="9" type="primary">proC</name>
    <name evidence="15" type="ORF">HMPREF3195_00516</name>
</gene>
<evidence type="ECO:0000256" key="12">
    <source>
        <dbReference type="RuleBase" id="RU003903"/>
    </source>
</evidence>
<evidence type="ECO:0000313" key="15">
    <source>
        <dbReference type="EMBL" id="KXI13841.1"/>
    </source>
</evidence>
<keyword evidence="7 9" id="KW-0560">Oxidoreductase</keyword>
<evidence type="ECO:0000256" key="11">
    <source>
        <dbReference type="PIRSR" id="PIRSR000193-1"/>
    </source>
</evidence>
<dbReference type="PROSITE" id="PS00521">
    <property type="entry name" value="P5CR"/>
    <property type="match status" value="1"/>
</dbReference>
<name>A0A135YWW7_9FIRM</name>
<dbReference type="NCBIfam" id="TIGR00112">
    <property type="entry name" value="proC"/>
    <property type="match status" value="1"/>
</dbReference>
<proteinExistence type="inferred from homology"/>
<accession>A0A135YWW7</accession>
<dbReference type="SUPFAM" id="SSF51735">
    <property type="entry name" value="NAD(P)-binding Rossmann-fold domains"/>
    <property type="match status" value="1"/>
</dbReference>
<dbReference type="GO" id="GO:0055129">
    <property type="term" value="P:L-proline biosynthetic process"/>
    <property type="evidence" value="ECO:0007669"/>
    <property type="project" value="UniProtKB-UniRule"/>
</dbReference>
<dbReference type="Proteomes" id="UP000070326">
    <property type="component" value="Unassembled WGS sequence"/>
</dbReference>
<keyword evidence="6 9" id="KW-0521">NADP</keyword>
<dbReference type="PIRSF" id="PIRSF000193">
    <property type="entry name" value="Pyrrol-5-carb_rd"/>
    <property type="match status" value="1"/>
</dbReference>
<dbReference type="InterPro" id="IPR000304">
    <property type="entry name" value="Pyrroline-COOH_reductase"/>
</dbReference>
<evidence type="ECO:0000256" key="1">
    <source>
        <dbReference type="ARBA" id="ARBA00004496"/>
    </source>
</evidence>